<dbReference type="EMBL" id="GL832955">
    <property type="protein sequence ID" value="EGD72063.1"/>
    <property type="molecule type" value="Genomic_DNA"/>
</dbReference>
<dbReference type="PANTHER" id="PTHR10166:SF66">
    <property type="entry name" value="VWFA AND CACHE DOMAIN-CONTAINING PROTEIN CG16868"/>
    <property type="match status" value="1"/>
</dbReference>
<reference evidence="3" key="1">
    <citation type="submission" date="2009-08" db="EMBL/GenBank/DDBJ databases">
        <title>Annotation of Salpingoeca rosetta.</title>
        <authorList>
            <consortium name="The Broad Institute Genome Sequencing Platform"/>
            <person name="Russ C."/>
            <person name="Cuomo C."/>
            <person name="Burger G."/>
            <person name="Gray M.W."/>
            <person name="Holland P.W.H."/>
            <person name="King N."/>
            <person name="Lang F.B.F."/>
            <person name="Roger A.J."/>
            <person name="Ruiz-Trillo I."/>
            <person name="Young S.K."/>
            <person name="Zeng Q."/>
            <person name="Gargeya S."/>
            <person name="Alvarado L."/>
            <person name="Berlin A."/>
            <person name="Chapman S.B."/>
            <person name="Chen Z."/>
            <person name="Freedman E."/>
            <person name="Gellesch M."/>
            <person name="Goldberg J."/>
            <person name="Griggs A."/>
            <person name="Gujja S."/>
            <person name="Heilman E."/>
            <person name="Heiman D."/>
            <person name="Howarth C."/>
            <person name="Mehta T."/>
            <person name="Neiman D."/>
            <person name="Pearson M."/>
            <person name="Roberts A."/>
            <person name="Saif S."/>
            <person name="Shea T."/>
            <person name="Shenoy N."/>
            <person name="Sisk P."/>
            <person name="Stolte C."/>
            <person name="Sykes S."/>
            <person name="White J."/>
            <person name="Yandava C."/>
            <person name="Haas B."/>
            <person name="Nusbaum C."/>
            <person name="Birren B."/>
        </authorList>
    </citation>
    <scope>NUCLEOTIDE SEQUENCE [LARGE SCALE GENOMIC DNA]</scope>
    <source>
        <strain evidence="3">ATCC 50818</strain>
    </source>
</reference>
<evidence type="ECO:0000259" key="2">
    <source>
        <dbReference type="PROSITE" id="PS50234"/>
    </source>
</evidence>
<dbReference type="STRING" id="946362.F2TVG7"/>
<sequence>MRAVAAAGLALCTATVVLMVAVDVHGQTTLLNLLQAREQEVEQLATALRGLYDDAYCGSASCASDVAACESELLTSTCASTFGGCRSKTENRRLDFSSSVMRTASTPFDDDVRQEACWTRQLDNTFISINGGTSENTDTATKWQYVGTSSGFYRIYPGVPQQDCNAYDPRLRPWYVAATSGPKDIVIVLDRSGSMATNNRWETAMDAAETVLETLTIADFVAIVVFDTSASQVCGTTIPCGSLVQATADNVGTLRTLLANFNPDGSTNFESAFQVAFSVLKQTGERTSNCHTAILFMTDGMITAGLEGNAFLDFVDDEQDALEAAVGKRAVLFTFSFGTGADETIPKALACNHNGTWSPVEYNINLRQQMGNYYDYFASLRATTSSPVVWVEPYEDASGAGVLTTASKAVYDTRFSPARLIGVIGIDILASDLQDVAVDYEDLLDALVQRSNTCPTITLDRCELGAIRTTDYSTSGFPSQYTENDRLCDADELDGCSTTTNLPCVDDNNIYTPPSIPATEETHSHFGNSRSSYTDEACRSCSKSVSSGAEHTRVSAVVVVAALIALSMLAF</sequence>
<keyword evidence="1" id="KW-0732">Signal</keyword>
<dbReference type="OrthoDB" id="202775at2759"/>
<dbReference type="InterPro" id="IPR036465">
    <property type="entry name" value="vWFA_dom_sf"/>
</dbReference>
<feature type="chain" id="PRO_5003288158" description="VWFA domain-containing protein" evidence="1">
    <location>
        <begin position="27"/>
        <end position="571"/>
    </location>
</feature>
<dbReference type="Gene3D" id="3.30.450.20">
    <property type="entry name" value="PAS domain"/>
    <property type="match status" value="1"/>
</dbReference>
<evidence type="ECO:0000313" key="4">
    <source>
        <dbReference type="Proteomes" id="UP000007799"/>
    </source>
</evidence>
<dbReference type="InterPro" id="IPR051173">
    <property type="entry name" value="Ca_channel_alpha-2/delta"/>
</dbReference>
<dbReference type="InParanoid" id="F2TVG7"/>
<feature type="domain" description="VWFA" evidence="2">
    <location>
        <begin position="184"/>
        <end position="377"/>
    </location>
</feature>
<dbReference type="Pfam" id="PF13519">
    <property type="entry name" value="VWA_2"/>
    <property type="match status" value="1"/>
</dbReference>
<protein>
    <recommendedName>
        <fullName evidence="2">VWFA domain-containing protein</fullName>
    </recommendedName>
</protein>
<dbReference type="InterPro" id="IPR002035">
    <property type="entry name" value="VWF_A"/>
</dbReference>
<proteinExistence type="predicted"/>
<dbReference type="PROSITE" id="PS50234">
    <property type="entry name" value="VWFA"/>
    <property type="match status" value="1"/>
</dbReference>
<dbReference type="GeneID" id="16067801"/>
<dbReference type="GO" id="GO:0005891">
    <property type="term" value="C:voltage-gated calcium channel complex"/>
    <property type="evidence" value="ECO:0007669"/>
    <property type="project" value="TreeGrafter"/>
</dbReference>
<dbReference type="SUPFAM" id="SSF53300">
    <property type="entry name" value="vWA-like"/>
    <property type="match status" value="1"/>
</dbReference>
<name>F2TVG7_SALR5</name>
<accession>F2TVG7</accession>
<feature type="signal peptide" evidence="1">
    <location>
        <begin position="1"/>
        <end position="26"/>
    </location>
</feature>
<dbReference type="SMART" id="SM00327">
    <property type="entry name" value="VWA"/>
    <property type="match status" value="1"/>
</dbReference>
<dbReference type="eggNOG" id="KOG2353">
    <property type="taxonomic scope" value="Eukaryota"/>
</dbReference>
<dbReference type="KEGG" id="sre:PTSG_00082"/>
<dbReference type="PANTHER" id="PTHR10166">
    <property type="entry name" value="VOLTAGE-DEPENDENT CALCIUM CHANNEL SUBUNIT ALPHA-2/DELTA-RELATED"/>
    <property type="match status" value="1"/>
</dbReference>
<dbReference type="Proteomes" id="UP000007799">
    <property type="component" value="Unassembled WGS sequence"/>
</dbReference>
<dbReference type="RefSeq" id="XP_004998635.1">
    <property type="nucleotide sequence ID" value="XM_004998578.1"/>
</dbReference>
<dbReference type="AlphaFoldDB" id="F2TVG7"/>
<dbReference type="Gene3D" id="3.40.50.410">
    <property type="entry name" value="von Willebrand factor, type A domain"/>
    <property type="match status" value="1"/>
</dbReference>
<evidence type="ECO:0000313" key="3">
    <source>
        <dbReference type="EMBL" id="EGD72063.1"/>
    </source>
</evidence>
<dbReference type="GO" id="GO:0005245">
    <property type="term" value="F:voltage-gated calcium channel activity"/>
    <property type="evidence" value="ECO:0007669"/>
    <property type="project" value="TreeGrafter"/>
</dbReference>
<gene>
    <name evidence="3" type="ORF">PTSG_00082</name>
</gene>
<keyword evidence="4" id="KW-1185">Reference proteome</keyword>
<organism evidence="4">
    <name type="scientific">Salpingoeca rosetta (strain ATCC 50818 / BSB-021)</name>
    <dbReference type="NCBI Taxonomy" id="946362"/>
    <lineage>
        <taxon>Eukaryota</taxon>
        <taxon>Choanoflagellata</taxon>
        <taxon>Craspedida</taxon>
        <taxon>Salpingoecidae</taxon>
        <taxon>Salpingoeca</taxon>
    </lineage>
</organism>
<evidence type="ECO:0000256" key="1">
    <source>
        <dbReference type="SAM" id="SignalP"/>
    </source>
</evidence>